<reference evidence="2" key="1">
    <citation type="journal article" date="2022" name="bioRxiv">
        <title>Genomics of Preaxostyla Flagellates Illuminates Evolutionary Transitions and the Path Towards Mitochondrial Loss.</title>
        <authorList>
            <person name="Novak L.V.F."/>
            <person name="Treitli S.C."/>
            <person name="Pyrih J."/>
            <person name="Halakuc P."/>
            <person name="Pipaliya S.V."/>
            <person name="Vacek V."/>
            <person name="Brzon O."/>
            <person name="Soukal P."/>
            <person name="Eme L."/>
            <person name="Dacks J.B."/>
            <person name="Karnkowska A."/>
            <person name="Elias M."/>
            <person name="Hampl V."/>
        </authorList>
    </citation>
    <scope>NUCLEOTIDE SEQUENCE</scope>
    <source>
        <strain evidence="2">RCP-MX</strain>
    </source>
</reference>
<dbReference type="Proteomes" id="UP001141327">
    <property type="component" value="Unassembled WGS sequence"/>
</dbReference>
<proteinExistence type="predicted"/>
<feature type="region of interest" description="Disordered" evidence="1">
    <location>
        <begin position="95"/>
        <end position="185"/>
    </location>
</feature>
<sequence length="226" mass="25054">MSTVPATPGSLQWLSTAIKKHENDLARRVRHRHEIDAGHLRADIDSLIAFCVKQAPKKFREHVLTRFQLLSPFTLNVLDRYSEFDSDPHYRTLRNSKSEMVSQLPKPKKATLPAPLKKVPEPPASDVAPTPTPPRTSKSELAPKPRPSSPPPAPPKQRAPRERPRTQPPTPAPLVPPAPFPYGPVIPVEALSLRFVSTSPGMPPVVQLGDGDSGPPQPRSRRRPRR</sequence>
<evidence type="ECO:0000313" key="2">
    <source>
        <dbReference type="EMBL" id="KAJ4458672.1"/>
    </source>
</evidence>
<evidence type="ECO:0000313" key="3">
    <source>
        <dbReference type="Proteomes" id="UP001141327"/>
    </source>
</evidence>
<feature type="compositionally biased region" description="Pro residues" evidence="1">
    <location>
        <begin position="166"/>
        <end position="184"/>
    </location>
</feature>
<feature type="compositionally biased region" description="Pro residues" evidence="1">
    <location>
        <begin position="144"/>
        <end position="157"/>
    </location>
</feature>
<keyword evidence="3" id="KW-1185">Reference proteome</keyword>
<name>A0ABQ8ULV1_9EUKA</name>
<gene>
    <name evidence="2" type="ORF">PAPYR_5426</name>
</gene>
<comment type="caution">
    <text evidence="2">The sequence shown here is derived from an EMBL/GenBank/DDBJ whole genome shotgun (WGS) entry which is preliminary data.</text>
</comment>
<accession>A0ABQ8ULV1</accession>
<dbReference type="EMBL" id="JAPMOS010000026">
    <property type="protein sequence ID" value="KAJ4458672.1"/>
    <property type="molecule type" value="Genomic_DNA"/>
</dbReference>
<evidence type="ECO:0000256" key="1">
    <source>
        <dbReference type="SAM" id="MobiDB-lite"/>
    </source>
</evidence>
<protein>
    <submittedName>
        <fullName evidence="2">Uncharacterized protein</fullName>
    </submittedName>
</protein>
<feature type="region of interest" description="Disordered" evidence="1">
    <location>
        <begin position="197"/>
        <end position="226"/>
    </location>
</feature>
<organism evidence="2 3">
    <name type="scientific">Paratrimastix pyriformis</name>
    <dbReference type="NCBI Taxonomy" id="342808"/>
    <lineage>
        <taxon>Eukaryota</taxon>
        <taxon>Metamonada</taxon>
        <taxon>Preaxostyla</taxon>
        <taxon>Paratrimastigidae</taxon>
        <taxon>Paratrimastix</taxon>
    </lineage>
</organism>